<gene>
    <name evidence="1" type="ORF">METZ01_LOCUS464010</name>
</gene>
<sequence>MVVGIIAEVKQAYVEVTSRQRPIDIAEDAVKSAQSSFALNHSRTFERRGLPIETLQAIQSLAKARQFYVDTVTAYNQAQYRLYTSLGQSISN</sequence>
<dbReference type="GO" id="GO:0015562">
    <property type="term" value="F:efflux transmembrane transporter activity"/>
    <property type="evidence" value="ECO:0007669"/>
    <property type="project" value="InterPro"/>
</dbReference>
<dbReference type="AlphaFoldDB" id="A0A383AT92"/>
<accession>A0A383AT92</accession>
<proteinExistence type="predicted"/>
<dbReference type="SUPFAM" id="SSF56954">
    <property type="entry name" value="Outer membrane efflux proteins (OEP)"/>
    <property type="match status" value="1"/>
</dbReference>
<evidence type="ECO:0000313" key="1">
    <source>
        <dbReference type="EMBL" id="SVE11156.1"/>
    </source>
</evidence>
<dbReference type="Gene3D" id="1.20.1600.10">
    <property type="entry name" value="Outer membrane efflux proteins (OEP)"/>
    <property type="match status" value="1"/>
</dbReference>
<protein>
    <recommendedName>
        <fullName evidence="2">Outer membrane efflux protein</fullName>
    </recommendedName>
</protein>
<name>A0A383AT92_9ZZZZ</name>
<dbReference type="Pfam" id="PF02321">
    <property type="entry name" value="OEP"/>
    <property type="match status" value="1"/>
</dbReference>
<reference evidence="1" key="1">
    <citation type="submission" date="2018-05" db="EMBL/GenBank/DDBJ databases">
        <authorList>
            <person name="Lanie J.A."/>
            <person name="Ng W.-L."/>
            <person name="Kazmierczak K.M."/>
            <person name="Andrzejewski T.M."/>
            <person name="Davidsen T.M."/>
            <person name="Wayne K.J."/>
            <person name="Tettelin H."/>
            <person name="Glass J.I."/>
            <person name="Rusch D."/>
            <person name="Podicherti R."/>
            <person name="Tsui H.-C.T."/>
            <person name="Winkler M.E."/>
        </authorList>
    </citation>
    <scope>NUCLEOTIDE SEQUENCE</scope>
</reference>
<dbReference type="EMBL" id="UINC01194863">
    <property type="protein sequence ID" value="SVE11156.1"/>
    <property type="molecule type" value="Genomic_DNA"/>
</dbReference>
<dbReference type="InterPro" id="IPR003423">
    <property type="entry name" value="OMP_efflux"/>
</dbReference>
<organism evidence="1">
    <name type="scientific">marine metagenome</name>
    <dbReference type="NCBI Taxonomy" id="408172"/>
    <lineage>
        <taxon>unclassified sequences</taxon>
        <taxon>metagenomes</taxon>
        <taxon>ecological metagenomes</taxon>
    </lineage>
</organism>
<evidence type="ECO:0008006" key="2">
    <source>
        <dbReference type="Google" id="ProtNLM"/>
    </source>
</evidence>